<dbReference type="SUPFAM" id="SSF51735">
    <property type="entry name" value="NAD(P)-binding Rossmann-fold domains"/>
    <property type="match status" value="1"/>
</dbReference>
<evidence type="ECO:0000256" key="3">
    <source>
        <dbReference type="ARBA" id="ARBA00023002"/>
    </source>
</evidence>
<accession>A0ABX6C560</accession>
<reference evidence="8 9" key="1">
    <citation type="submission" date="2019-08" db="EMBL/GenBank/DDBJ databases">
        <authorList>
            <person name="Toschakov S.V."/>
        </authorList>
    </citation>
    <scope>NUCLEOTIDE SEQUENCE [LARGE SCALE GENOMIC DNA]</scope>
    <source>
        <strain evidence="8 9">3753O</strain>
    </source>
</reference>
<evidence type="ECO:0000313" key="9">
    <source>
        <dbReference type="Proteomes" id="UP000326331"/>
    </source>
</evidence>
<evidence type="ECO:0000256" key="2">
    <source>
        <dbReference type="ARBA" id="ARBA00012400"/>
    </source>
</evidence>
<feature type="region of interest" description="Disordered" evidence="7">
    <location>
        <begin position="1"/>
        <end position="23"/>
    </location>
</feature>
<dbReference type="InterPro" id="IPR028161">
    <property type="entry name" value="Met8-like"/>
</dbReference>
<reference evidence="8 9" key="2">
    <citation type="submission" date="2019-10" db="EMBL/GenBank/DDBJ databases">
        <title>Thermopilla bonchosmolovskayae gen. nov., sp. nov., a moderately thermophilic Chloroflexi bacterium from a Chukotka hot spring (Arctic, Russia), representing a novel classis Thermopillaia, which include previously uncultivated lineage OLB14.</title>
        <authorList>
            <person name="Kochetkova T.V."/>
            <person name="Zayulina K.S."/>
            <person name="Zhigarkov V.S."/>
            <person name="Minaev N.V."/>
            <person name="Novikov A."/>
            <person name="Toshchakov S.V."/>
            <person name="Elcheninov A.G."/>
            <person name="Kublanov I.V."/>
        </authorList>
    </citation>
    <scope>NUCLEOTIDE SEQUENCE [LARGE SCALE GENOMIC DNA]</scope>
    <source>
        <strain evidence="8 9">3753O</strain>
    </source>
</reference>
<keyword evidence="9" id="KW-1185">Reference proteome</keyword>
<dbReference type="NCBIfam" id="TIGR01470">
    <property type="entry name" value="cysG_Nterm"/>
    <property type="match status" value="1"/>
</dbReference>
<dbReference type="Pfam" id="PF13241">
    <property type="entry name" value="NAD_binding_7"/>
    <property type="match status" value="1"/>
</dbReference>
<dbReference type="InterPro" id="IPR006367">
    <property type="entry name" value="Sirohaem_synthase_N"/>
</dbReference>
<dbReference type="Proteomes" id="UP000326331">
    <property type="component" value="Chromosome"/>
</dbReference>
<feature type="compositionally biased region" description="Basic residues" evidence="7">
    <location>
        <begin position="1"/>
        <end position="22"/>
    </location>
</feature>
<dbReference type="Gene3D" id="3.40.50.720">
    <property type="entry name" value="NAD(P)-binding Rossmann-like Domain"/>
    <property type="match status" value="1"/>
</dbReference>
<proteinExistence type="predicted"/>
<name>A0ABX6C560_9CHLR</name>
<evidence type="ECO:0000256" key="7">
    <source>
        <dbReference type="SAM" id="MobiDB-lite"/>
    </source>
</evidence>
<dbReference type="EMBL" id="CP042829">
    <property type="protein sequence ID" value="QFG03370.1"/>
    <property type="molecule type" value="Genomic_DNA"/>
</dbReference>
<comment type="pathway">
    <text evidence="1">Porphyrin-containing compound metabolism; siroheme biosynthesis; sirohydrochlorin from precorrin-2: step 1/1.</text>
</comment>
<sequence length="196" mass="20385">MLRPRRRRGPGALHPRPRRRRPGGAGVSILVELLPGAGPVLVVGGGTVARRKVQNLVEGGFTVVVIAPAIDDAIAALDGVTCIRRPFVHVDIDARPWALVLACTGDRGVNRTIGELARARHIPVLVADARAESTVAFPALHRDGDLLVGVSTSGADPALAARLRDSVAEALGPGRAAEVAAARAARAARRTTEPDA</sequence>
<keyword evidence="5" id="KW-0627">Porphyrin biosynthesis</keyword>
<dbReference type="Gene3D" id="3.30.160.110">
    <property type="entry name" value="Siroheme synthase, domain 2"/>
    <property type="match status" value="1"/>
</dbReference>
<evidence type="ECO:0000313" key="8">
    <source>
        <dbReference type="EMBL" id="QFG03370.1"/>
    </source>
</evidence>
<evidence type="ECO:0000256" key="6">
    <source>
        <dbReference type="ARBA" id="ARBA00047561"/>
    </source>
</evidence>
<organism evidence="8 9">
    <name type="scientific">Tepidiforma bonchosmolovskayae</name>
    <dbReference type="NCBI Taxonomy" id="2601677"/>
    <lineage>
        <taxon>Bacteria</taxon>
        <taxon>Bacillati</taxon>
        <taxon>Chloroflexota</taxon>
        <taxon>Tepidiformia</taxon>
        <taxon>Tepidiformales</taxon>
        <taxon>Tepidiformaceae</taxon>
        <taxon>Tepidiforma</taxon>
    </lineage>
</organism>
<keyword evidence="4" id="KW-0520">NAD</keyword>
<dbReference type="PANTHER" id="PTHR35330:SF1">
    <property type="entry name" value="SIROHEME BIOSYNTHESIS PROTEIN MET8"/>
    <property type="match status" value="1"/>
</dbReference>
<gene>
    <name evidence="8" type="ORF">Tbon_08680</name>
</gene>
<evidence type="ECO:0000256" key="1">
    <source>
        <dbReference type="ARBA" id="ARBA00005010"/>
    </source>
</evidence>
<dbReference type="EC" id="1.3.1.76" evidence="2"/>
<evidence type="ECO:0000256" key="5">
    <source>
        <dbReference type="ARBA" id="ARBA00023244"/>
    </source>
</evidence>
<dbReference type="PANTHER" id="PTHR35330">
    <property type="entry name" value="SIROHEME BIOSYNTHESIS PROTEIN MET8"/>
    <property type="match status" value="1"/>
</dbReference>
<comment type="catalytic activity">
    <reaction evidence="6">
        <text>precorrin-2 + NAD(+) = sirohydrochlorin + NADH + 2 H(+)</text>
        <dbReference type="Rhea" id="RHEA:15613"/>
        <dbReference type="ChEBI" id="CHEBI:15378"/>
        <dbReference type="ChEBI" id="CHEBI:57540"/>
        <dbReference type="ChEBI" id="CHEBI:57945"/>
        <dbReference type="ChEBI" id="CHEBI:58351"/>
        <dbReference type="ChEBI" id="CHEBI:58827"/>
        <dbReference type="EC" id="1.3.1.76"/>
    </reaction>
</comment>
<keyword evidence="3" id="KW-0560">Oxidoreductase</keyword>
<dbReference type="SUPFAM" id="SSF75615">
    <property type="entry name" value="Siroheme synthase middle domains-like"/>
    <property type="match status" value="1"/>
</dbReference>
<protein>
    <recommendedName>
        <fullName evidence="2">precorrin-2 dehydrogenase</fullName>
        <ecNumber evidence="2">1.3.1.76</ecNumber>
    </recommendedName>
</protein>
<dbReference type="InterPro" id="IPR036291">
    <property type="entry name" value="NAD(P)-bd_dom_sf"/>
</dbReference>
<evidence type="ECO:0000256" key="4">
    <source>
        <dbReference type="ARBA" id="ARBA00023027"/>
    </source>
</evidence>